<keyword evidence="3" id="KW-0554">One-carbon metabolism</keyword>
<dbReference type="AlphaFoldDB" id="A0A1G8N159"/>
<dbReference type="InterPro" id="IPR039429">
    <property type="entry name" value="SHMT-like_dom"/>
</dbReference>
<dbReference type="PANTHER" id="PTHR11680:SF35">
    <property type="entry name" value="SERINE HYDROXYMETHYLTRANSFERASE 1"/>
    <property type="match status" value="1"/>
</dbReference>
<keyword evidence="4" id="KW-0028">Amino-acid biosynthesis</keyword>
<gene>
    <name evidence="7" type="ORF">SAMN04488123_105119</name>
</gene>
<dbReference type="InterPro" id="IPR049943">
    <property type="entry name" value="Ser_HO-MeTrfase-like"/>
</dbReference>
<protein>
    <submittedName>
        <fullName evidence="7">Serine hydroxymethyltransferase</fullName>
    </submittedName>
</protein>
<name>A0A1G8N159_9BACI</name>
<dbReference type="Pfam" id="PF00464">
    <property type="entry name" value="SHMT"/>
    <property type="match status" value="2"/>
</dbReference>
<sequence length="141" mass="15574">MSLEHNDPFVSAAIEKERERQRETLELIASENFVSDDVLEAMGSVMTNKYAEGYAGRRFYGSIKPSSRDFKADLSYMIAAKAVSFKESLQPDFKTYAQNNVDNASVLGETLLEEGASLGGTDNHLLLVDVKAWGLTGKETE</sequence>
<dbReference type="Gene3D" id="3.90.1150.10">
    <property type="entry name" value="Aspartate Aminotransferase, domain 1"/>
    <property type="match status" value="2"/>
</dbReference>
<dbReference type="InterPro" id="IPR015421">
    <property type="entry name" value="PyrdxlP-dep_Trfase_major"/>
</dbReference>
<dbReference type="Gene3D" id="3.40.640.10">
    <property type="entry name" value="Type I PLP-dependent aspartate aminotransferase-like (Major domain)"/>
    <property type="match status" value="2"/>
</dbReference>
<comment type="cofactor">
    <cofactor evidence="1">
        <name>pyridoxal 5'-phosphate</name>
        <dbReference type="ChEBI" id="CHEBI:597326"/>
    </cofactor>
</comment>
<keyword evidence="7" id="KW-0808">Transferase</keyword>
<dbReference type="PANTHER" id="PTHR11680">
    <property type="entry name" value="SERINE HYDROXYMETHYLTRANSFERASE"/>
    <property type="match status" value="1"/>
</dbReference>
<keyword evidence="5" id="KW-0663">Pyridoxal phosphate</keyword>
<dbReference type="GO" id="GO:0019264">
    <property type="term" value="P:glycine biosynthetic process from serine"/>
    <property type="evidence" value="ECO:0007669"/>
    <property type="project" value="TreeGrafter"/>
</dbReference>
<evidence type="ECO:0000256" key="2">
    <source>
        <dbReference type="ARBA" id="ARBA00006376"/>
    </source>
</evidence>
<dbReference type="GO" id="GO:0004372">
    <property type="term" value="F:glycine hydroxymethyltransferase activity"/>
    <property type="evidence" value="ECO:0007669"/>
    <property type="project" value="TreeGrafter"/>
</dbReference>
<evidence type="ECO:0000259" key="6">
    <source>
        <dbReference type="Pfam" id="PF00464"/>
    </source>
</evidence>
<dbReference type="GO" id="GO:0008168">
    <property type="term" value="F:methyltransferase activity"/>
    <property type="evidence" value="ECO:0007669"/>
    <property type="project" value="UniProtKB-KW"/>
</dbReference>
<evidence type="ECO:0000256" key="3">
    <source>
        <dbReference type="ARBA" id="ARBA00022563"/>
    </source>
</evidence>
<evidence type="ECO:0000313" key="7">
    <source>
        <dbReference type="EMBL" id="SDI73340.1"/>
    </source>
</evidence>
<dbReference type="SUPFAM" id="SSF53383">
    <property type="entry name" value="PLP-dependent transferases"/>
    <property type="match status" value="2"/>
</dbReference>
<dbReference type="GO" id="GO:0032259">
    <property type="term" value="P:methylation"/>
    <property type="evidence" value="ECO:0007669"/>
    <property type="project" value="UniProtKB-KW"/>
</dbReference>
<dbReference type="InterPro" id="IPR015424">
    <property type="entry name" value="PyrdxlP-dep_Trfase"/>
</dbReference>
<dbReference type="GO" id="GO:0005829">
    <property type="term" value="C:cytosol"/>
    <property type="evidence" value="ECO:0007669"/>
    <property type="project" value="TreeGrafter"/>
</dbReference>
<organism evidence="7 8">
    <name type="scientific">Natribacillus halophilus</name>
    <dbReference type="NCBI Taxonomy" id="549003"/>
    <lineage>
        <taxon>Bacteria</taxon>
        <taxon>Bacillati</taxon>
        <taxon>Bacillota</taxon>
        <taxon>Bacilli</taxon>
        <taxon>Bacillales</taxon>
        <taxon>Bacillaceae</taxon>
        <taxon>Natribacillus</taxon>
    </lineage>
</organism>
<evidence type="ECO:0000256" key="1">
    <source>
        <dbReference type="ARBA" id="ARBA00001933"/>
    </source>
</evidence>
<dbReference type="InterPro" id="IPR015422">
    <property type="entry name" value="PyrdxlP-dep_Trfase_small"/>
</dbReference>
<evidence type="ECO:0000256" key="4">
    <source>
        <dbReference type="ARBA" id="ARBA00022605"/>
    </source>
</evidence>
<evidence type="ECO:0000313" key="8">
    <source>
        <dbReference type="Proteomes" id="UP000198853"/>
    </source>
</evidence>
<dbReference type="Proteomes" id="UP000198853">
    <property type="component" value="Unassembled WGS sequence"/>
</dbReference>
<accession>A0A1G8N159</accession>
<dbReference type="GO" id="GO:0046653">
    <property type="term" value="P:tetrahydrofolate metabolic process"/>
    <property type="evidence" value="ECO:0007669"/>
    <property type="project" value="TreeGrafter"/>
</dbReference>
<proteinExistence type="inferred from homology"/>
<reference evidence="7 8" key="1">
    <citation type="submission" date="2016-10" db="EMBL/GenBank/DDBJ databases">
        <authorList>
            <person name="de Groot N.N."/>
        </authorList>
    </citation>
    <scope>NUCLEOTIDE SEQUENCE [LARGE SCALE GENOMIC DNA]</scope>
    <source>
        <strain evidence="7 8">DSM 21771</strain>
    </source>
</reference>
<evidence type="ECO:0000256" key="5">
    <source>
        <dbReference type="ARBA" id="ARBA00022898"/>
    </source>
</evidence>
<feature type="domain" description="Serine hydroxymethyltransferase-like" evidence="6">
    <location>
        <begin position="3"/>
        <end position="62"/>
    </location>
</feature>
<keyword evidence="7" id="KW-0489">Methyltransferase</keyword>
<feature type="domain" description="Serine hydroxymethyltransferase-like" evidence="6">
    <location>
        <begin position="75"/>
        <end position="141"/>
    </location>
</feature>
<dbReference type="EMBL" id="FNEN01000005">
    <property type="protein sequence ID" value="SDI73340.1"/>
    <property type="molecule type" value="Genomic_DNA"/>
</dbReference>
<dbReference type="RefSeq" id="WP_425433682.1">
    <property type="nucleotide sequence ID" value="NZ_FNEN01000005.1"/>
</dbReference>
<dbReference type="GO" id="GO:0030170">
    <property type="term" value="F:pyridoxal phosphate binding"/>
    <property type="evidence" value="ECO:0007669"/>
    <property type="project" value="TreeGrafter"/>
</dbReference>
<dbReference type="GO" id="GO:0006730">
    <property type="term" value="P:one-carbon metabolic process"/>
    <property type="evidence" value="ECO:0007669"/>
    <property type="project" value="UniProtKB-KW"/>
</dbReference>
<comment type="similarity">
    <text evidence="2">Belongs to the SHMT family.</text>
</comment>
<keyword evidence="8" id="KW-1185">Reference proteome</keyword>